<dbReference type="PRINTS" id="PR00039">
    <property type="entry name" value="HTHLYSR"/>
</dbReference>
<evidence type="ECO:0000259" key="5">
    <source>
        <dbReference type="PROSITE" id="PS50931"/>
    </source>
</evidence>
<dbReference type="InterPro" id="IPR005119">
    <property type="entry name" value="LysR_subst-bd"/>
</dbReference>
<evidence type="ECO:0000313" key="7">
    <source>
        <dbReference type="Proteomes" id="UP000305888"/>
    </source>
</evidence>
<dbReference type="Pfam" id="PF00126">
    <property type="entry name" value="HTH_1"/>
    <property type="match status" value="1"/>
</dbReference>
<dbReference type="Gene3D" id="1.10.10.10">
    <property type="entry name" value="Winged helix-like DNA-binding domain superfamily/Winged helix DNA-binding domain"/>
    <property type="match status" value="1"/>
</dbReference>
<dbReference type="GO" id="GO:0003677">
    <property type="term" value="F:DNA binding"/>
    <property type="evidence" value="ECO:0007669"/>
    <property type="project" value="UniProtKB-KW"/>
</dbReference>
<dbReference type="PROSITE" id="PS50931">
    <property type="entry name" value="HTH_LYSR"/>
    <property type="match status" value="1"/>
</dbReference>
<keyword evidence="2" id="KW-0805">Transcription regulation</keyword>
<dbReference type="SUPFAM" id="SSF53850">
    <property type="entry name" value="Periplasmic binding protein-like II"/>
    <property type="match status" value="1"/>
</dbReference>
<dbReference type="OrthoDB" id="9815174at2"/>
<protein>
    <submittedName>
        <fullName evidence="6">LysR family transcriptional regulator</fullName>
    </submittedName>
</protein>
<keyword evidence="7" id="KW-1185">Reference proteome</keyword>
<evidence type="ECO:0000313" key="6">
    <source>
        <dbReference type="EMBL" id="QDL93643.1"/>
    </source>
</evidence>
<dbReference type="Gene3D" id="3.40.190.290">
    <property type="match status" value="1"/>
</dbReference>
<evidence type="ECO:0000256" key="3">
    <source>
        <dbReference type="ARBA" id="ARBA00023125"/>
    </source>
</evidence>
<dbReference type="GO" id="GO:0005829">
    <property type="term" value="C:cytosol"/>
    <property type="evidence" value="ECO:0007669"/>
    <property type="project" value="TreeGrafter"/>
</dbReference>
<dbReference type="InterPro" id="IPR000847">
    <property type="entry name" value="LysR_HTH_N"/>
</dbReference>
<dbReference type="KEGG" id="ppru:FDP22_08210"/>
<dbReference type="InterPro" id="IPR036388">
    <property type="entry name" value="WH-like_DNA-bd_sf"/>
</dbReference>
<dbReference type="PANTHER" id="PTHR30419:SF31">
    <property type="entry name" value="BLR3139 PROTEIN"/>
    <property type="match status" value="1"/>
</dbReference>
<comment type="similarity">
    <text evidence="1">Belongs to the LysR transcriptional regulatory family.</text>
</comment>
<dbReference type="EMBL" id="CP040818">
    <property type="protein sequence ID" value="QDL93643.1"/>
    <property type="molecule type" value="Genomic_DNA"/>
</dbReference>
<reference evidence="6 7" key="1">
    <citation type="submission" date="2019-06" db="EMBL/GenBank/DDBJ databases">
        <title>Genome sequence of Rhodobacteraceae bacterium D4M1.</title>
        <authorList>
            <person name="Cao J."/>
        </authorList>
    </citation>
    <scope>NUCLEOTIDE SEQUENCE [LARGE SCALE GENOMIC DNA]</scope>
    <source>
        <strain evidence="6 7">D4M1</strain>
    </source>
</reference>
<dbReference type="AlphaFoldDB" id="A0A5B8G450"/>
<dbReference type="CDD" id="cd05466">
    <property type="entry name" value="PBP2_LTTR_substrate"/>
    <property type="match status" value="1"/>
</dbReference>
<organism evidence="6 7">
    <name type="scientific">Paroceanicella profunda</name>
    <dbReference type="NCBI Taxonomy" id="2579971"/>
    <lineage>
        <taxon>Bacteria</taxon>
        <taxon>Pseudomonadati</taxon>
        <taxon>Pseudomonadota</taxon>
        <taxon>Alphaproteobacteria</taxon>
        <taxon>Rhodobacterales</taxon>
        <taxon>Paracoccaceae</taxon>
        <taxon>Paroceanicella</taxon>
    </lineage>
</organism>
<feature type="domain" description="HTH lysR-type" evidence="5">
    <location>
        <begin position="1"/>
        <end position="51"/>
    </location>
</feature>
<dbReference type="Proteomes" id="UP000305888">
    <property type="component" value="Chromosome"/>
</dbReference>
<accession>A0A5B8G450</accession>
<dbReference type="InterPro" id="IPR036390">
    <property type="entry name" value="WH_DNA-bd_sf"/>
</dbReference>
<keyword evidence="4" id="KW-0804">Transcription</keyword>
<gene>
    <name evidence="6" type="ORF">FDP22_08210</name>
</gene>
<dbReference type="InterPro" id="IPR050950">
    <property type="entry name" value="HTH-type_LysR_regulators"/>
</dbReference>
<evidence type="ECO:0000256" key="1">
    <source>
        <dbReference type="ARBA" id="ARBA00009437"/>
    </source>
</evidence>
<evidence type="ECO:0000256" key="2">
    <source>
        <dbReference type="ARBA" id="ARBA00023015"/>
    </source>
</evidence>
<dbReference type="PANTHER" id="PTHR30419">
    <property type="entry name" value="HTH-TYPE TRANSCRIPTIONAL REGULATOR YBHD"/>
    <property type="match status" value="1"/>
</dbReference>
<keyword evidence="3" id="KW-0238">DNA-binding</keyword>
<dbReference type="SUPFAM" id="SSF46785">
    <property type="entry name" value="Winged helix' DNA-binding domain"/>
    <property type="match status" value="1"/>
</dbReference>
<dbReference type="GO" id="GO:0003700">
    <property type="term" value="F:DNA-binding transcription factor activity"/>
    <property type="evidence" value="ECO:0007669"/>
    <property type="project" value="InterPro"/>
</dbReference>
<dbReference type="FunFam" id="1.10.10.10:FF:000001">
    <property type="entry name" value="LysR family transcriptional regulator"/>
    <property type="match status" value="1"/>
</dbReference>
<sequence>MLAALARHRHFARAAEACGISQPAFSARIRNLEAELGTPVVQRGNRFIGLTREGEVVLKWAGRLLAEAEGLRQEIEALKGSLSGQVTLGCVPTALSFAAGLPARLREGHPGLVLRIVSASSSQILRGLEEFGFDIGLSYLDQPFPATIRATPLYPERYVLLAPPALAPRPQGRASWAEAAALPLCLLSSNMRNRMIVDEVFASLGLTPAPVTETNALTVALAQAVGGGVATIVPERLATGLGAGLGLVMLPLDSPVVEKPIGLLSLLRDPEPPAVTVLRAEALLLAK</sequence>
<proteinExistence type="inferred from homology"/>
<evidence type="ECO:0000256" key="4">
    <source>
        <dbReference type="ARBA" id="ARBA00023163"/>
    </source>
</evidence>
<name>A0A5B8G450_9RHOB</name>
<dbReference type="Pfam" id="PF03466">
    <property type="entry name" value="LysR_substrate"/>
    <property type="match status" value="1"/>
</dbReference>